<accession>A0A414D390</accession>
<evidence type="ECO:0000313" key="4">
    <source>
        <dbReference type="Proteomes" id="UP000284472"/>
    </source>
</evidence>
<protein>
    <submittedName>
        <fullName evidence="2">Uncharacterized protein</fullName>
    </submittedName>
</protein>
<sequence length="104" mass="11895">MSEVGCDIVEYLKEFHTSEGKAVKARELCVLFNVHEKQLRNIVSDLRQNGEAICSSTYGYWYSRDPDDISTTLSRLVGQVDNMQKVIAGLNRILQEVQDEKKEN</sequence>
<evidence type="ECO:0000313" key="1">
    <source>
        <dbReference type="EMBL" id="RGT37026.1"/>
    </source>
</evidence>
<evidence type="ECO:0000313" key="2">
    <source>
        <dbReference type="EMBL" id="RHD03143.1"/>
    </source>
</evidence>
<reference evidence="3 4" key="1">
    <citation type="submission" date="2018-08" db="EMBL/GenBank/DDBJ databases">
        <title>A genome reference for cultivated species of the human gut microbiota.</title>
        <authorList>
            <person name="Zou Y."/>
            <person name="Xue W."/>
            <person name="Luo G."/>
        </authorList>
    </citation>
    <scope>NUCLEOTIDE SEQUENCE [LARGE SCALE GENOMIC DNA]</scope>
    <source>
        <strain evidence="1 3">AF19-16AC</strain>
        <strain evidence="2 4">AM32-6</strain>
    </source>
</reference>
<dbReference type="AlphaFoldDB" id="A0A414D390"/>
<dbReference type="EMBL" id="QRWQ01000014">
    <property type="protein sequence ID" value="RGT37026.1"/>
    <property type="molecule type" value="Genomic_DNA"/>
</dbReference>
<name>A0A414D390_MEDGN</name>
<comment type="caution">
    <text evidence="2">The sequence shown here is derived from an EMBL/GenBank/DDBJ whole genome shotgun (WGS) entry which is preliminary data.</text>
</comment>
<dbReference type="Proteomes" id="UP000283834">
    <property type="component" value="Unassembled WGS sequence"/>
</dbReference>
<evidence type="ECO:0000313" key="3">
    <source>
        <dbReference type="Proteomes" id="UP000283834"/>
    </source>
</evidence>
<organism evidence="2 4">
    <name type="scientific">Mediterraneibacter gnavus</name>
    <name type="common">Ruminococcus gnavus</name>
    <dbReference type="NCBI Taxonomy" id="33038"/>
    <lineage>
        <taxon>Bacteria</taxon>
        <taxon>Bacillati</taxon>
        <taxon>Bacillota</taxon>
        <taxon>Clostridia</taxon>
        <taxon>Lachnospirales</taxon>
        <taxon>Lachnospiraceae</taxon>
        <taxon>Mediterraneibacter</taxon>
    </lineage>
</organism>
<dbReference type="EMBL" id="QSIR01000028">
    <property type="protein sequence ID" value="RHD03143.1"/>
    <property type="molecule type" value="Genomic_DNA"/>
</dbReference>
<dbReference type="RefSeq" id="WP_118044094.1">
    <property type="nucleotide sequence ID" value="NZ_QRWQ01000014.1"/>
</dbReference>
<gene>
    <name evidence="2" type="ORF">DW812_14735</name>
    <name evidence="1" type="ORF">DWX36_13160</name>
</gene>
<proteinExistence type="predicted"/>
<dbReference type="Proteomes" id="UP000284472">
    <property type="component" value="Unassembled WGS sequence"/>
</dbReference>